<dbReference type="Gene3D" id="3.30.200.20">
    <property type="entry name" value="Phosphorylase Kinase, domain 1"/>
    <property type="match status" value="1"/>
</dbReference>
<dbReference type="AlphaFoldDB" id="A0A6J4LU19"/>
<keyword evidence="7" id="KW-0675">Receptor</keyword>
<evidence type="ECO:0000256" key="7">
    <source>
        <dbReference type="ARBA" id="ARBA00023170"/>
    </source>
</evidence>
<dbReference type="Gene3D" id="1.10.510.10">
    <property type="entry name" value="Transferase(Phosphotransferase) domain 1"/>
    <property type="match status" value="1"/>
</dbReference>
<keyword evidence="9" id="KW-1133">Transmembrane helix</keyword>
<accession>A0A6J4LU19</accession>
<dbReference type="EC" id="2.7.11.1" evidence="1"/>
<evidence type="ECO:0000256" key="5">
    <source>
        <dbReference type="ARBA" id="ARBA00022777"/>
    </source>
</evidence>
<reference evidence="11" key="1">
    <citation type="submission" date="2020-02" db="EMBL/GenBank/DDBJ databases">
        <authorList>
            <person name="Meier V. D."/>
        </authorList>
    </citation>
    <scope>NUCLEOTIDE SEQUENCE</scope>
    <source>
        <strain evidence="11">AVDCRST_MAG29</strain>
    </source>
</reference>
<dbReference type="CDD" id="cd13973">
    <property type="entry name" value="PK_MviN-like"/>
    <property type="match status" value="1"/>
</dbReference>
<evidence type="ECO:0000256" key="8">
    <source>
        <dbReference type="SAM" id="MobiDB-lite"/>
    </source>
</evidence>
<keyword evidence="2" id="KW-0723">Serine/threonine-protein kinase</keyword>
<evidence type="ECO:0000256" key="3">
    <source>
        <dbReference type="ARBA" id="ARBA00022679"/>
    </source>
</evidence>
<feature type="transmembrane region" description="Helical" evidence="9">
    <location>
        <begin position="359"/>
        <end position="378"/>
    </location>
</feature>
<keyword evidence="3" id="KW-0808">Transferase</keyword>
<dbReference type="PANTHER" id="PTHR43289">
    <property type="entry name" value="MITOGEN-ACTIVATED PROTEIN KINASE KINASE KINASE 20-RELATED"/>
    <property type="match status" value="1"/>
</dbReference>
<evidence type="ECO:0000259" key="10">
    <source>
        <dbReference type="PROSITE" id="PS50011"/>
    </source>
</evidence>
<dbReference type="SUPFAM" id="SSF56112">
    <property type="entry name" value="Protein kinase-like (PK-like)"/>
    <property type="match status" value="1"/>
</dbReference>
<feature type="compositionally biased region" description="Polar residues" evidence="8">
    <location>
        <begin position="394"/>
        <end position="405"/>
    </location>
</feature>
<evidence type="ECO:0000256" key="4">
    <source>
        <dbReference type="ARBA" id="ARBA00022741"/>
    </source>
</evidence>
<evidence type="ECO:0000313" key="11">
    <source>
        <dbReference type="EMBL" id="CAA9338105.1"/>
    </source>
</evidence>
<dbReference type="InterPro" id="IPR011009">
    <property type="entry name" value="Kinase-like_dom_sf"/>
</dbReference>
<dbReference type="PANTHER" id="PTHR43289:SF6">
    <property type="entry name" value="SERINE_THREONINE-PROTEIN KINASE NEKL-3"/>
    <property type="match status" value="1"/>
</dbReference>
<protein>
    <recommendedName>
        <fullName evidence="1">non-specific serine/threonine protein kinase</fullName>
        <ecNumber evidence="1">2.7.11.1</ecNumber>
    </recommendedName>
</protein>
<evidence type="ECO:0000256" key="9">
    <source>
        <dbReference type="SAM" id="Phobius"/>
    </source>
</evidence>
<dbReference type="Gene3D" id="2.60.120.260">
    <property type="entry name" value="Galactose-binding domain-like"/>
    <property type="match status" value="1"/>
</dbReference>
<dbReference type="GO" id="GO:0004674">
    <property type="term" value="F:protein serine/threonine kinase activity"/>
    <property type="evidence" value="ECO:0007669"/>
    <property type="project" value="UniProtKB-KW"/>
</dbReference>
<dbReference type="SUPFAM" id="SSF49785">
    <property type="entry name" value="Galactose-binding domain-like"/>
    <property type="match status" value="1"/>
</dbReference>
<keyword evidence="9" id="KW-0812">Transmembrane</keyword>
<sequence length="566" mass="59286">MSAGSPAEPTSRLHAGDVLAGRYRLEDLIREVGGSQIWRATDDVLNRSVAAQVLPASDPRAAAFLDGARASTAVTDPRFLRVLDASSDERGHAYVVREWARAVPLAALLREGPMDNRRAAAVVAEAATALESAHEAGRTHRRLDPSTVLVKDSGAVRIAGLGTDHALLGSPASSTPTPAAGLSALGLAPRTPVGAVQAAEQEDVEALGRLLYACLVARWPGGGDVGLPPAPTEHGRLLRPRQVRAGVSRDADTVCDRVLGHPPRNHEQPLRSAQDLAQVLALVGRTPPSAYDDHPSVTSADPHPFGPSTTYGGAEPVPPPALLPAARPPRRTEPTAEPVGPLARSGELARASVRGDRKWIWLAVVLLLAVTSVIAFAVGRATTDGNKADGPVGSGQTPASGSGSPTAGEPPSAQLPIASVTSFDPEGDGEESQDLAAAAVDDDLQTSWTTVEYYNDRQLGGLKRGVGLLLDLGREQQVSQLRIHFGATPTSYSVWVAPAGSSEAPTSLQQLREVAVETDAAAVTRAELSEAVSSRYVMLWLTALPEESEDTYVGVVQEISVRGRSR</sequence>
<dbReference type="InterPro" id="IPR008979">
    <property type="entry name" value="Galactose-bd-like_sf"/>
</dbReference>
<feature type="domain" description="Protein kinase" evidence="10">
    <location>
        <begin position="23"/>
        <end position="306"/>
    </location>
</feature>
<dbReference type="PROSITE" id="PS50011">
    <property type="entry name" value="PROTEIN_KINASE_DOM"/>
    <property type="match status" value="1"/>
</dbReference>
<name>A0A6J4LU19_9ACTN</name>
<feature type="region of interest" description="Disordered" evidence="8">
    <location>
        <begin position="287"/>
        <end position="348"/>
    </location>
</feature>
<evidence type="ECO:0000256" key="6">
    <source>
        <dbReference type="ARBA" id="ARBA00022840"/>
    </source>
</evidence>
<feature type="region of interest" description="Disordered" evidence="8">
    <location>
        <begin position="382"/>
        <end position="433"/>
    </location>
</feature>
<keyword evidence="6" id="KW-0067">ATP-binding</keyword>
<keyword evidence="5" id="KW-0418">Kinase</keyword>
<evidence type="ECO:0000256" key="2">
    <source>
        <dbReference type="ARBA" id="ARBA00022527"/>
    </source>
</evidence>
<organism evidence="11">
    <name type="scientific">uncultured Nocardioidaceae bacterium</name>
    <dbReference type="NCBI Taxonomy" id="253824"/>
    <lineage>
        <taxon>Bacteria</taxon>
        <taxon>Bacillati</taxon>
        <taxon>Actinomycetota</taxon>
        <taxon>Actinomycetes</taxon>
        <taxon>Propionibacteriales</taxon>
        <taxon>Nocardioidaceae</taxon>
        <taxon>environmental samples</taxon>
    </lineage>
</organism>
<keyword evidence="4" id="KW-0547">Nucleotide-binding</keyword>
<keyword evidence="9" id="KW-0472">Membrane</keyword>
<dbReference type="SMART" id="SM00220">
    <property type="entry name" value="S_TKc"/>
    <property type="match status" value="1"/>
</dbReference>
<dbReference type="EMBL" id="CADCUG010000091">
    <property type="protein sequence ID" value="CAA9338105.1"/>
    <property type="molecule type" value="Genomic_DNA"/>
</dbReference>
<dbReference type="InterPro" id="IPR000719">
    <property type="entry name" value="Prot_kinase_dom"/>
</dbReference>
<evidence type="ECO:0000256" key="1">
    <source>
        <dbReference type="ARBA" id="ARBA00012513"/>
    </source>
</evidence>
<dbReference type="GO" id="GO:0005524">
    <property type="term" value="F:ATP binding"/>
    <property type="evidence" value="ECO:0007669"/>
    <property type="project" value="UniProtKB-KW"/>
</dbReference>
<proteinExistence type="predicted"/>
<gene>
    <name evidence="11" type="ORF">AVDCRST_MAG29-1422</name>
</gene>